<feature type="domain" description="Pyrroline-5-carboxylate reductase catalytic N-terminal" evidence="9">
    <location>
        <begin position="6"/>
        <end position="91"/>
    </location>
</feature>
<feature type="domain" description="Pyrroline-5-carboxylate reductase dimerisation" evidence="10">
    <location>
        <begin position="155"/>
        <end position="258"/>
    </location>
</feature>
<dbReference type="RefSeq" id="WP_353423712.1">
    <property type="nucleotide sequence ID" value="NZ_CP117826.1"/>
</dbReference>
<dbReference type="InterPro" id="IPR029036">
    <property type="entry name" value="P5CR_dimer"/>
</dbReference>
<dbReference type="InterPro" id="IPR000304">
    <property type="entry name" value="Pyrroline-COOH_reductase"/>
</dbReference>
<keyword evidence="6" id="KW-0028">Amino-acid biosynthesis</keyword>
<protein>
    <recommendedName>
        <fullName evidence="6 7">Pyrroline-5-carboxylate reductase</fullName>
        <shortName evidence="6">P5C reductase</shortName>
        <shortName evidence="6">P5CR</shortName>
        <ecNumber evidence="6 7">1.5.1.2</ecNumber>
    </recommendedName>
    <alternativeName>
        <fullName evidence="6">PCA reductase</fullName>
    </alternativeName>
</protein>
<evidence type="ECO:0000313" key="11">
    <source>
        <dbReference type="EMBL" id="XCC62698.1"/>
    </source>
</evidence>
<evidence type="ECO:0000256" key="1">
    <source>
        <dbReference type="ARBA" id="ARBA00005525"/>
    </source>
</evidence>
<evidence type="ECO:0000256" key="4">
    <source>
        <dbReference type="ARBA" id="ARBA00023002"/>
    </source>
</evidence>
<dbReference type="GO" id="GO:0004735">
    <property type="term" value="F:pyrroline-5-carboxylate reductase activity"/>
    <property type="evidence" value="ECO:0007669"/>
    <property type="project" value="UniProtKB-UniRule"/>
</dbReference>
<dbReference type="GO" id="GO:0055129">
    <property type="term" value="P:L-proline biosynthetic process"/>
    <property type="evidence" value="ECO:0007669"/>
    <property type="project" value="UniProtKB-UniRule"/>
</dbReference>
<dbReference type="GO" id="GO:0005737">
    <property type="term" value="C:cytoplasm"/>
    <property type="evidence" value="ECO:0007669"/>
    <property type="project" value="UniProtKB-SubCell"/>
</dbReference>
<dbReference type="InterPro" id="IPR008927">
    <property type="entry name" value="6-PGluconate_DH-like_C_sf"/>
</dbReference>
<evidence type="ECO:0000256" key="3">
    <source>
        <dbReference type="ARBA" id="ARBA00022857"/>
    </source>
</evidence>
<name>A0AAU8A9C8_9FIRM</name>
<dbReference type="NCBIfam" id="TIGR00112">
    <property type="entry name" value="proC"/>
    <property type="match status" value="1"/>
</dbReference>
<dbReference type="SUPFAM" id="SSF51735">
    <property type="entry name" value="NAD(P)-binding Rossmann-fold domains"/>
    <property type="match status" value="1"/>
</dbReference>
<proteinExistence type="inferred from homology"/>
<keyword evidence="6" id="KW-0963">Cytoplasm</keyword>
<evidence type="ECO:0000259" key="10">
    <source>
        <dbReference type="Pfam" id="PF14748"/>
    </source>
</evidence>
<comment type="function">
    <text evidence="5 6">Catalyzes the reduction of 1-pyrroline-5-carboxylate (PCA) to L-proline.</text>
</comment>
<organism evidence="11">
    <name type="scientific">Christensenella massiliensis</name>
    <dbReference type="NCBI Taxonomy" id="1805714"/>
    <lineage>
        <taxon>Bacteria</taxon>
        <taxon>Bacillati</taxon>
        <taxon>Bacillota</taxon>
        <taxon>Clostridia</taxon>
        <taxon>Christensenellales</taxon>
        <taxon>Christensenellaceae</taxon>
        <taxon>Christensenella</taxon>
    </lineage>
</organism>
<evidence type="ECO:0000259" key="9">
    <source>
        <dbReference type="Pfam" id="PF03807"/>
    </source>
</evidence>
<accession>A0AAU8A9C8</accession>
<evidence type="ECO:0000256" key="5">
    <source>
        <dbReference type="ARBA" id="ARBA00058118"/>
    </source>
</evidence>
<dbReference type="HAMAP" id="MF_01925">
    <property type="entry name" value="P5C_reductase"/>
    <property type="match status" value="1"/>
</dbReference>
<dbReference type="FunFam" id="1.10.3730.10:FF:000001">
    <property type="entry name" value="Pyrroline-5-carboxylate reductase"/>
    <property type="match status" value="1"/>
</dbReference>
<feature type="binding site" evidence="8">
    <location>
        <begin position="9"/>
        <end position="14"/>
    </location>
    <ligand>
        <name>NADP(+)</name>
        <dbReference type="ChEBI" id="CHEBI:58349"/>
    </ligand>
</feature>
<comment type="catalytic activity">
    <reaction evidence="6">
        <text>L-proline + NAD(+) = (S)-1-pyrroline-5-carboxylate + NADH + 2 H(+)</text>
        <dbReference type="Rhea" id="RHEA:14105"/>
        <dbReference type="ChEBI" id="CHEBI:15378"/>
        <dbReference type="ChEBI" id="CHEBI:17388"/>
        <dbReference type="ChEBI" id="CHEBI:57540"/>
        <dbReference type="ChEBI" id="CHEBI:57945"/>
        <dbReference type="ChEBI" id="CHEBI:60039"/>
        <dbReference type="EC" id="1.5.1.2"/>
    </reaction>
</comment>
<dbReference type="PANTHER" id="PTHR11645">
    <property type="entry name" value="PYRROLINE-5-CARBOXYLATE REDUCTASE"/>
    <property type="match status" value="1"/>
</dbReference>
<dbReference type="PANTHER" id="PTHR11645:SF0">
    <property type="entry name" value="PYRROLINE-5-CARBOXYLATE REDUCTASE 3"/>
    <property type="match status" value="1"/>
</dbReference>
<keyword evidence="2 6" id="KW-0641">Proline biosynthesis</keyword>
<dbReference type="SUPFAM" id="SSF48179">
    <property type="entry name" value="6-phosphogluconate dehydrogenase C-terminal domain-like"/>
    <property type="match status" value="1"/>
</dbReference>
<evidence type="ECO:0000256" key="6">
    <source>
        <dbReference type="HAMAP-Rule" id="MF_01925"/>
    </source>
</evidence>
<keyword evidence="3 6" id="KW-0521">NADP</keyword>
<comment type="catalytic activity">
    <reaction evidence="6">
        <text>L-proline + NADP(+) = (S)-1-pyrroline-5-carboxylate + NADPH + 2 H(+)</text>
        <dbReference type="Rhea" id="RHEA:14109"/>
        <dbReference type="ChEBI" id="CHEBI:15378"/>
        <dbReference type="ChEBI" id="CHEBI:17388"/>
        <dbReference type="ChEBI" id="CHEBI:57783"/>
        <dbReference type="ChEBI" id="CHEBI:58349"/>
        <dbReference type="ChEBI" id="CHEBI:60039"/>
        <dbReference type="EC" id="1.5.1.2"/>
    </reaction>
</comment>
<reference evidence="11" key="1">
    <citation type="submission" date="2023-02" db="EMBL/GenBank/DDBJ databases">
        <title>Gut commensal Christensenella minuta modulates host metabolism via a new class of secondary bile acids.</title>
        <authorList>
            <person name="Liu C."/>
        </authorList>
    </citation>
    <scope>NUCLEOTIDE SEQUENCE</scope>
    <source>
        <strain evidence="11">CA70</strain>
    </source>
</reference>
<evidence type="ECO:0000256" key="7">
    <source>
        <dbReference type="NCBIfam" id="TIGR00112"/>
    </source>
</evidence>
<gene>
    <name evidence="6 11" type="primary">proC</name>
    <name evidence="11" type="ORF">PUP29_01855</name>
</gene>
<keyword evidence="4 6" id="KW-0560">Oxidoreductase</keyword>
<dbReference type="InterPro" id="IPR036291">
    <property type="entry name" value="NAD(P)-bd_dom_sf"/>
</dbReference>
<comment type="pathway">
    <text evidence="6">Amino-acid biosynthesis; L-proline biosynthesis; L-proline from L-glutamate 5-semialdehyde: step 1/1.</text>
</comment>
<dbReference type="Pfam" id="PF03807">
    <property type="entry name" value="F420_oxidored"/>
    <property type="match status" value="1"/>
</dbReference>
<dbReference type="Pfam" id="PF14748">
    <property type="entry name" value="P5CR_dimer"/>
    <property type="match status" value="1"/>
</dbReference>
<dbReference type="Gene3D" id="1.10.3730.10">
    <property type="entry name" value="ProC C-terminal domain-like"/>
    <property type="match status" value="1"/>
</dbReference>
<comment type="subcellular location">
    <subcellularLocation>
        <location evidence="6">Cytoplasm</location>
    </subcellularLocation>
</comment>
<sequence>MESFKTGFIGCGNMASAIIGGMEKAGFTDLFIYDKDQAKCKKFEGASLCQNVNEVAEKADIIFLCVKPNVLPDVLQEIKAEGKAFVSIAAGVRTEKIRDLLKPAGRIMRIMPNTPLLVGKGAICIQIPTDFTEQEQNFIEHIFQPLGIIEYVSGDLMDSVTGVSGSGPAYVYMFIDALAKAGAKHGLPEDVSLRLAVQTFEGACEMLKQTGDTPSQLIHNVCSPGGTTIEAMKIFDMNETRGVVEWAVDACVAKSRELSK</sequence>
<dbReference type="PIRSF" id="PIRSF000193">
    <property type="entry name" value="Pyrrol-5-carb_rd"/>
    <property type="match status" value="1"/>
</dbReference>
<evidence type="ECO:0000256" key="2">
    <source>
        <dbReference type="ARBA" id="ARBA00022650"/>
    </source>
</evidence>
<dbReference type="InterPro" id="IPR028939">
    <property type="entry name" value="P5C_Rdtase_cat_N"/>
</dbReference>
<dbReference type="EC" id="1.5.1.2" evidence="6 7"/>
<dbReference type="AlphaFoldDB" id="A0AAU8A9C8"/>
<dbReference type="EMBL" id="CP117826">
    <property type="protein sequence ID" value="XCC62698.1"/>
    <property type="molecule type" value="Genomic_DNA"/>
</dbReference>
<comment type="similarity">
    <text evidence="1 6">Belongs to the pyrroline-5-carboxylate reductase family.</text>
</comment>
<evidence type="ECO:0000256" key="8">
    <source>
        <dbReference type="PIRSR" id="PIRSR000193-1"/>
    </source>
</evidence>
<dbReference type="Gene3D" id="3.40.50.720">
    <property type="entry name" value="NAD(P)-binding Rossmann-like Domain"/>
    <property type="match status" value="1"/>
</dbReference>